<dbReference type="EMBL" id="ACJM01000005">
    <property type="protein sequence ID" value="EEG77886.1"/>
    <property type="molecule type" value="Genomic_DNA"/>
</dbReference>
<name>C0GFC6_DETAL</name>
<dbReference type="CDD" id="cd05403">
    <property type="entry name" value="NT_KNTase_like"/>
    <property type="match status" value="1"/>
</dbReference>
<evidence type="ECO:0000259" key="1">
    <source>
        <dbReference type="Pfam" id="PF18765"/>
    </source>
</evidence>
<dbReference type="SUPFAM" id="SSF81301">
    <property type="entry name" value="Nucleotidyltransferase"/>
    <property type="match status" value="1"/>
</dbReference>
<dbReference type="eggNOG" id="COG1669">
    <property type="taxonomic scope" value="Bacteria"/>
</dbReference>
<reference evidence="2 3" key="1">
    <citation type="submission" date="2009-02" db="EMBL/GenBank/DDBJ databases">
        <title>Sequencing of the draft genome and assembly of Dethiobacter alkaliphilus AHT 1.</title>
        <authorList>
            <consortium name="US DOE Joint Genome Institute (JGI-PGF)"/>
            <person name="Lucas S."/>
            <person name="Copeland A."/>
            <person name="Lapidus A."/>
            <person name="Glavina del Rio T."/>
            <person name="Dalin E."/>
            <person name="Tice H."/>
            <person name="Bruce D."/>
            <person name="Goodwin L."/>
            <person name="Pitluck S."/>
            <person name="Larimer F."/>
            <person name="Land M.L."/>
            <person name="Hauser L."/>
            <person name="Muyzer G."/>
        </authorList>
    </citation>
    <scope>NUCLEOTIDE SEQUENCE [LARGE SCALE GENOMIC DNA]</scope>
    <source>
        <strain evidence="2 3">AHT 1</strain>
    </source>
</reference>
<dbReference type="Proteomes" id="UP000006443">
    <property type="component" value="Unassembled WGS sequence"/>
</dbReference>
<feature type="domain" description="Polymerase beta nucleotidyltransferase" evidence="1">
    <location>
        <begin position="18"/>
        <end position="109"/>
    </location>
</feature>
<dbReference type="PANTHER" id="PTHR43852:SF3">
    <property type="entry name" value="NUCLEOTIDYLTRANSFERASE"/>
    <property type="match status" value="1"/>
</dbReference>
<dbReference type="NCBIfam" id="NF047752">
    <property type="entry name" value="MntA_antitoxin"/>
    <property type="match status" value="1"/>
</dbReference>
<keyword evidence="3" id="KW-1185">Reference proteome</keyword>
<protein>
    <submittedName>
        <fullName evidence="2">DNA polymerase beta domain protein region</fullName>
    </submittedName>
</protein>
<proteinExistence type="predicted"/>
<comment type="caution">
    <text evidence="2">The sequence shown here is derived from an EMBL/GenBank/DDBJ whole genome shotgun (WGS) entry which is preliminary data.</text>
</comment>
<dbReference type="AlphaFoldDB" id="C0GFC6"/>
<dbReference type="InterPro" id="IPR052930">
    <property type="entry name" value="TA_antitoxin_MntA"/>
</dbReference>
<dbReference type="InterPro" id="IPR041633">
    <property type="entry name" value="Polbeta"/>
</dbReference>
<evidence type="ECO:0000313" key="3">
    <source>
        <dbReference type="Proteomes" id="UP000006443"/>
    </source>
</evidence>
<gene>
    <name evidence="2" type="ORF">DealDRAFT_1185</name>
</gene>
<accession>C0GFC6</accession>
<sequence length="152" mass="17288">MVRLSRIPEKININSHIKDIQNYFSNRAEIAAAFLFGSYGTQYQTPLSDVDIAILYIPGTPVDIKNQLEIMSDLADITGEEDINVVVLNKAPLTVQFEVLKTGKILVKKELYLEDFHEYVCKRYADFKIDLDQFNADYDSALREVYLSGQSG</sequence>
<dbReference type="Gene3D" id="3.30.460.10">
    <property type="entry name" value="Beta Polymerase, domain 2"/>
    <property type="match status" value="1"/>
</dbReference>
<dbReference type="STRING" id="555088.DealDRAFT_1185"/>
<evidence type="ECO:0000313" key="2">
    <source>
        <dbReference type="EMBL" id="EEG77886.1"/>
    </source>
</evidence>
<dbReference type="Pfam" id="PF18765">
    <property type="entry name" value="Polbeta"/>
    <property type="match status" value="1"/>
</dbReference>
<dbReference type="InterPro" id="IPR043519">
    <property type="entry name" value="NT_sf"/>
</dbReference>
<dbReference type="RefSeq" id="WP_008515760.1">
    <property type="nucleotide sequence ID" value="NZ_ACJM01000005.1"/>
</dbReference>
<organism evidence="2 3">
    <name type="scientific">Dethiobacter alkaliphilus AHT 1</name>
    <dbReference type="NCBI Taxonomy" id="555088"/>
    <lineage>
        <taxon>Bacteria</taxon>
        <taxon>Bacillati</taxon>
        <taxon>Bacillota</taxon>
        <taxon>Dethiobacteria</taxon>
        <taxon>Dethiobacterales</taxon>
        <taxon>Dethiobacteraceae</taxon>
        <taxon>Dethiobacter</taxon>
    </lineage>
</organism>
<dbReference type="PANTHER" id="PTHR43852">
    <property type="entry name" value="NUCLEOTIDYLTRANSFERASE"/>
    <property type="match status" value="1"/>
</dbReference>